<protein>
    <submittedName>
        <fullName evidence="1">Uncharacterized protein</fullName>
    </submittedName>
</protein>
<reference evidence="1 2" key="1">
    <citation type="submission" date="2014-05" db="EMBL/GenBank/DDBJ databases">
        <title>Methylome analysis of the phasevarions of Haemophilus influenzae.</title>
        <authorList>
            <person name="Atack J.M."/>
            <person name="Fox K.L."/>
            <person name="Power P.M."/>
            <person name="Clark T."/>
            <person name="Jurcisek J."/>
            <person name="Korlach J."/>
            <person name="Bakaletz L.O."/>
            <person name="Jennings M.P."/>
        </authorList>
    </citation>
    <scope>NUCLEOTIDE SEQUENCE [LARGE SCALE GENOMIC DNA]</scope>
    <source>
        <strain evidence="1 2">1209</strain>
    </source>
</reference>
<name>A0A158SZH9_HAEIF</name>
<organism evidence="1 2">
    <name type="scientific">Haemophilus influenzae</name>
    <dbReference type="NCBI Taxonomy" id="727"/>
    <lineage>
        <taxon>Bacteria</taxon>
        <taxon>Pseudomonadati</taxon>
        <taxon>Pseudomonadota</taxon>
        <taxon>Gammaproteobacteria</taxon>
        <taxon>Pasteurellales</taxon>
        <taxon>Pasteurellaceae</taxon>
        <taxon>Haemophilus</taxon>
    </lineage>
</organism>
<accession>A0A158SZH9</accession>
<proteinExistence type="predicted"/>
<gene>
    <name evidence="1" type="ORF">NTHI1209_01914</name>
</gene>
<evidence type="ECO:0000313" key="2">
    <source>
        <dbReference type="Proteomes" id="UP000050700"/>
    </source>
</evidence>
<dbReference type="AlphaFoldDB" id="A0A158SZH9"/>
<comment type="caution">
    <text evidence="1">The sequence shown here is derived from an EMBL/GenBank/DDBJ whole genome shotgun (WGS) entry which is preliminary data.</text>
</comment>
<dbReference type="EMBL" id="JMQP01000002">
    <property type="protein sequence ID" value="KIS36273.1"/>
    <property type="molecule type" value="Genomic_DNA"/>
</dbReference>
<dbReference type="PATRIC" id="fig|727.582.peg.1741"/>
<dbReference type="Proteomes" id="UP000050700">
    <property type="component" value="Unassembled WGS sequence"/>
</dbReference>
<sequence length="30" mass="3409">MNKILLSFFIDSLLIPKTGSRIHDLLRPIG</sequence>
<evidence type="ECO:0000313" key="1">
    <source>
        <dbReference type="EMBL" id="KIS36273.1"/>
    </source>
</evidence>